<evidence type="ECO:0000313" key="2">
    <source>
        <dbReference type="Proteomes" id="UP001242313"/>
    </source>
</evidence>
<dbReference type="Proteomes" id="UP001242313">
    <property type="component" value="Unassembled WGS sequence"/>
</dbReference>
<dbReference type="RefSeq" id="WP_307191342.1">
    <property type="nucleotide sequence ID" value="NZ_JAUSUN010000004.1"/>
</dbReference>
<evidence type="ECO:0000313" key="1">
    <source>
        <dbReference type="EMBL" id="MDQ0412753.1"/>
    </source>
</evidence>
<organism evidence="1 2">
    <name type="scientific">Mesobacillus stamsii</name>
    <dbReference type="NCBI Taxonomy" id="225347"/>
    <lineage>
        <taxon>Bacteria</taxon>
        <taxon>Bacillati</taxon>
        <taxon>Bacillota</taxon>
        <taxon>Bacilli</taxon>
        <taxon>Bacillales</taxon>
        <taxon>Bacillaceae</taxon>
        <taxon>Mesobacillus</taxon>
    </lineage>
</organism>
<reference evidence="1 2" key="1">
    <citation type="submission" date="2023-07" db="EMBL/GenBank/DDBJ databases">
        <title>Genomic Encyclopedia of Type Strains, Phase IV (KMG-IV): sequencing the most valuable type-strain genomes for metagenomic binning, comparative biology and taxonomic classification.</title>
        <authorList>
            <person name="Goeker M."/>
        </authorList>
    </citation>
    <scope>NUCLEOTIDE SEQUENCE [LARGE SCALE GENOMIC DNA]</scope>
    <source>
        <strain evidence="1 2">DSM 19598</strain>
    </source>
</reference>
<name>A0ABU0FS66_9BACI</name>
<keyword evidence="2" id="KW-1185">Reference proteome</keyword>
<protein>
    <submittedName>
        <fullName evidence="1">Acetyl-CoA carboxylase beta subunit</fullName>
    </submittedName>
</protein>
<gene>
    <name evidence="1" type="ORF">J2S25_000933</name>
</gene>
<sequence>MDMISFTTGLLSAVFAYALFSQDNDIDSDDPIEDEDDNEELVINDGSPGRHVTMSCQTCRKLKKHKEVKPNLYQCSKCKRHVDLRAS</sequence>
<comment type="caution">
    <text evidence="1">The sequence shown here is derived from an EMBL/GenBank/DDBJ whole genome shotgun (WGS) entry which is preliminary data.</text>
</comment>
<proteinExistence type="predicted"/>
<accession>A0ABU0FS66</accession>
<dbReference type="EMBL" id="JAUSUN010000004">
    <property type="protein sequence ID" value="MDQ0412753.1"/>
    <property type="molecule type" value="Genomic_DNA"/>
</dbReference>